<evidence type="ECO:0000313" key="11">
    <source>
        <dbReference type="Proteomes" id="UP000708148"/>
    </source>
</evidence>
<comment type="similarity">
    <text evidence="2">Belongs to the ATPase g subunit family.</text>
</comment>
<evidence type="ECO:0000256" key="9">
    <source>
        <dbReference type="ARBA" id="ARBA00023310"/>
    </source>
</evidence>
<keyword evidence="6" id="KW-0406">Ion transport</keyword>
<keyword evidence="11" id="KW-1185">Reference proteome</keyword>
<protein>
    <submittedName>
        <fullName evidence="10">Uncharacterized protein</fullName>
    </submittedName>
</protein>
<name>A0A8S1IP85_9CHLO</name>
<evidence type="ECO:0000256" key="7">
    <source>
        <dbReference type="ARBA" id="ARBA00023128"/>
    </source>
</evidence>
<dbReference type="InterPro" id="IPR006808">
    <property type="entry name" value="ATP_synth_F0_gsu_mt"/>
</dbReference>
<evidence type="ECO:0000256" key="6">
    <source>
        <dbReference type="ARBA" id="ARBA00023065"/>
    </source>
</evidence>
<evidence type="ECO:0000313" key="10">
    <source>
        <dbReference type="EMBL" id="CAD7696120.1"/>
    </source>
</evidence>
<dbReference type="OrthoDB" id="437at2759"/>
<dbReference type="PANTHER" id="PTHR12386">
    <property type="entry name" value="ATP SYNTHASE SUBUNIT"/>
    <property type="match status" value="1"/>
</dbReference>
<reference evidence="10" key="1">
    <citation type="submission" date="2020-12" db="EMBL/GenBank/DDBJ databases">
        <authorList>
            <person name="Iha C."/>
        </authorList>
    </citation>
    <scope>NUCLEOTIDE SEQUENCE</scope>
</reference>
<evidence type="ECO:0000256" key="8">
    <source>
        <dbReference type="ARBA" id="ARBA00023136"/>
    </source>
</evidence>
<comment type="subcellular location">
    <subcellularLocation>
        <location evidence="1">Mitochondrion membrane</location>
    </subcellularLocation>
</comment>
<dbReference type="EMBL" id="CAJHUC010000436">
    <property type="protein sequence ID" value="CAD7696120.1"/>
    <property type="molecule type" value="Genomic_DNA"/>
</dbReference>
<keyword evidence="3" id="KW-0813">Transport</keyword>
<evidence type="ECO:0000256" key="5">
    <source>
        <dbReference type="ARBA" id="ARBA00022781"/>
    </source>
</evidence>
<evidence type="ECO:0000256" key="3">
    <source>
        <dbReference type="ARBA" id="ARBA00022448"/>
    </source>
</evidence>
<keyword evidence="9" id="KW-0066">ATP synthesis</keyword>
<keyword evidence="4" id="KW-0138">CF(0)</keyword>
<dbReference type="GO" id="GO:0015078">
    <property type="term" value="F:proton transmembrane transporter activity"/>
    <property type="evidence" value="ECO:0007669"/>
    <property type="project" value="InterPro"/>
</dbReference>
<dbReference type="GO" id="GO:0031966">
    <property type="term" value="C:mitochondrial membrane"/>
    <property type="evidence" value="ECO:0007669"/>
    <property type="project" value="UniProtKB-SubCell"/>
</dbReference>
<evidence type="ECO:0000256" key="2">
    <source>
        <dbReference type="ARBA" id="ARBA00005699"/>
    </source>
</evidence>
<keyword evidence="8" id="KW-0472">Membrane</keyword>
<comment type="caution">
    <text evidence="10">The sequence shown here is derived from an EMBL/GenBank/DDBJ whole genome shotgun (WGS) entry which is preliminary data.</text>
</comment>
<dbReference type="GO" id="GO:0015986">
    <property type="term" value="P:proton motive force-driven ATP synthesis"/>
    <property type="evidence" value="ECO:0007669"/>
    <property type="project" value="InterPro"/>
</dbReference>
<dbReference type="AlphaFoldDB" id="A0A8S1IP85"/>
<keyword evidence="5" id="KW-0375">Hydrogen ion transport</keyword>
<accession>A0A8S1IP85</accession>
<proteinExistence type="inferred from homology"/>
<dbReference type="GO" id="GO:0045259">
    <property type="term" value="C:proton-transporting ATP synthase complex"/>
    <property type="evidence" value="ECO:0007669"/>
    <property type="project" value="UniProtKB-KW"/>
</dbReference>
<dbReference type="Proteomes" id="UP000708148">
    <property type="component" value="Unassembled WGS sequence"/>
</dbReference>
<gene>
    <name evidence="10" type="ORF">OSTQU699_LOCUS1481</name>
</gene>
<keyword evidence="7" id="KW-0496">Mitochondrion</keyword>
<organism evidence="10 11">
    <name type="scientific">Ostreobium quekettii</name>
    <dbReference type="NCBI Taxonomy" id="121088"/>
    <lineage>
        <taxon>Eukaryota</taxon>
        <taxon>Viridiplantae</taxon>
        <taxon>Chlorophyta</taxon>
        <taxon>core chlorophytes</taxon>
        <taxon>Ulvophyceae</taxon>
        <taxon>TCBD clade</taxon>
        <taxon>Bryopsidales</taxon>
        <taxon>Ostreobineae</taxon>
        <taxon>Ostreobiaceae</taxon>
        <taxon>Ostreobium</taxon>
    </lineage>
</organism>
<evidence type="ECO:0000256" key="1">
    <source>
        <dbReference type="ARBA" id="ARBA00004325"/>
    </source>
</evidence>
<sequence>MAATARALVGRARTTALSLWQRGSSVAQEQYAKTMKENAKYVVKDPEVEKVLLKQWFFTKLSKIPATAAQVEQEAAAIREAWGKRNELTVREVGVAGMFLAELIGWFCIGEIVGRGFTIVGYQV</sequence>
<dbReference type="Pfam" id="PF04718">
    <property type="entry name" value="ATP-synt_G"/>
    <property type="match status" value="1"/>
</dbReference>
<evidence type="ECO:0000256" key="4">
    <source>
        <dbReference type="ARBA" id="ARBA00022547"/>
    </source>
</evidence>